<keyword evidence="3" id="KW-1185">Reference proteome</keyword>
<reference evidence="2" key="1">
    <citation type="journal article" date="2023" name="Plant J.">
        <title>Genome sequences and population genomics provide insights into the demographic history, inbreeding, and mutation load of two 'living fossil' tree species of Dipteronia.</title>
        <authorList>
            <person name="Feng Y."/>
            <person name="Comes H.P."/>
            <person name="Chen J."/>
            <person name="Zhu S."/>
            <person name="Lu R."/>
            <person name="Zhang X."/>
            <person name="Li P."/>
            <person name="Qiu J."/>
            <person name="Olsen K.M."/>
            <person name="Qiu Y."/>
        </authorList>
    </citation>
    <scope>NUCLEOTIDE SEQUENCE</scope>
    <source>
        <strain evidence="2">KIB01</strain>
    </source>
</reference>
<accession>A0AAE0CJR6</accession>
<feature type="domain" description="Reverse transcriptase zinc-binding" evidence="1">
    <location>
        <begin position="72"/>
        <end position="157"/>
    </location>
</feature>
<name>A0AAE0CJR6_9ROSI</name>
<organism evidence="2 3">
    <name type="scientific">Dipteronia dyeriana</name>
    <dbReference type="NCBI Taxonomy" id="168575"/>
    <lineage>
        <taxon>Eukaryota</taxon>
        <taxon>Viridiplantae</taxon>
        <taxon>Streptophyta</taxon>
        <taxon>Embryophyta</taxon>
        <taxon>Tracheophyta</taxon>
        <taxon>Spermatophyta</taxon>
        <taxon>Magnoliopsida</taxon>
        <taxon>eudicotyledons</taxon>
        <taxon>Gunneridae</taxon>
        <taxon>Pentapetalae</taxon>
        <taxon>rosids</taxon>
        <taxon>malvids</taxon>
        <taxon>Sapindales</taxon>
        <taxon>Sapindaceae</taxon>
        <taxon>Hippocastanoideae</taxon>
        <taxon>Acereae</taxon>
        <taxon>Dipteronia</taxon>
    </lineage>
</organism>
<evidence type="ECO:0000313" key="3">
    <source>
        <dbReference type="Proteomes" id="UP001280121"/>
    </source>
</evidence>
<dbReference type="InterPro" id="IPR026960">
    <property type="entry name" value="RVT-Znf"/>
</dbReference>
<dbReference type="Pfam" id="PF13966">
    <property type="entry name" value="zf-RVT"/>
    <property type="match status" value="1"/>
</dbReference>
<proteinExistence type="predicted"/>
<evidence type="ECO:0000313" key="2">
    <source>
        <dbReference type="EMBL" id="KAK2653128.1"/>
    </source>
</evidence>
<gene>
    <name evidence="2" type="ORF">Ddye_012984</name>
</gene>
<dbReference type="EMBL" id="JANJYI010000004">
    <property type="protein sequence ID" value="KAK2653128.1"/>
    <property type="molecule type" value="Genomic_DNA"/>
</dbReference>
<comment type="caution">
    <text evidence="2">The sequence shown here is derived from an EMBL/GenBank/DDBJ whole genome shotgun (WGS) entry which is preliminary data.</text>
</comment>
<dbReference type="AlphaFoldDB" id="A0AAE0CJR6"/>
<dbReference type="Proteomes" id="UP001280121">
    <property type="component" value="Unassembled WGS sequence"/>
</dbReference>
<protein>
    <recommendedName>
        <fullName evidence="1">Reverse transcriptase zinc-binding domain-containing protein</fullName>
    </recommendedName>
</protein>
<evidence type="ECO:0000259" key="1">
    <source>
        <dbReference type="Pfam" id="PF13966"/>
    </source>
</evidence>
<sequence>MGILQHHATISLSENHILEKVNSYFEDGIWNIQKLKSVLPWEMVHKSASIHSERVHSGPDRVIWGASKTGTFSVKSAYGELFHDSSYPDWRWKFIWNLKIPPKILSFLWTLLHGKTLTNAQRVVRGLSSDIICPRCKDGDEDREHLFRSCGLSVTIWEDIYRGVSRTPIFKGDFDDWLFLNLMNNSKVDDIFASYILFALGLWFIWKLRCKYVFENKFALSFDQKFCVRLAAGKYGCCLIQSCKMMIDVDSCCKVQHTYRESNRLADNIAKIGHTMGYGNVFFDDTPSQVTTVFEADMLGLVMARQVALPG</sequence>